<dbReference type="Gene3D" id="3.40.50.150">
    <property type="entry name" value="Vaccinia Virus protein VP39"/>
    <property type="match status" value="1"/>
</dbReference>
<dbReference type="GO" id="GO:0016279">
    <property type="term" value="F:protein-lysine N-methyltransferase activity"/>
    <property type="evidence" value="ECO:0007669"/>
    <property type="project" value="RHEA"/>
</dbReference>
<evidence type="ECO:0000256" key="2">
    <source>
        <dbReference type="ARBA" id="ARBA00022490"/>
    </source>
</evidence>
<organism evidence="7 8">
    <name type="scientific">Sulfuricurvum kujiense</name>
    <dbReference type="NCBI Taxonomy" id="148813"/>
    <lineage>
        <taxon>Bacteria</taxon>
        <taxon>Pseudomonadati</taxon>
        <taxon>Campylobacterota</taxon>
        <taxon>Epsilonproteobacteria</taxon>
        <taxon>Campylobacterales</taxon>
        <taxon>Sulfurimonadaceae</taxon>
        <taxon>Sulfuricurvum</taxon>
    </lineage>
</organism>
<dbReference type="Proteomes" id="UP000228859">
    <property type="component" value="Unassembled WGS sequence"/>
</dbReference>
<evidence type="ECO:0000256" key="4">
    <source>
        <dbReference type="ARBA" id="ARBA00022679"/>
    </source>
</evidence>
<dbReference type="PANTHER" id="PTHR43648:SF1">
    <property type="entry name" value="ELECTRON TRANSFER FLAVOPROTEIN BETA SUBUNIT LYSINE METHYLTRANSFERASE"/>
    <property type="match status" value="1"/>
</dbReference>
<comment type="caution">
    <text evidence="7">The sequence shown here is derived from an EMBL/GenBank/DDBJ whole genome shotgun (WGS) entry which is preliminary data.</text>
</comment>
<dbReference type="InterPro" id="IPR050078">
    <property type="entry name" value="Ribosomal_L11_MeTrfase_PrmA"/>
</dbReference>
<evidence type="ECO:0000313" key="8">
    <source>
        <dbReference type="Proteomes" id="UP000228859"/>
    </source>
</evidence>
<dbReference type="PIRSF" id="PIRSF000401">
    <property type="entry name" value="RPL11_MTase"/>
    <property type="match status" value="1"/>
</dbReference>
<dbReference type="NCBIfam" id="TIGR00406">
    <property type="entry name" value="prmA"/>
    <property type="match status" value="1"/>
</dbReference>
<keyword evidence="7" id="KW-0689">Ribosomal protein</keyword>
<keyword evidence="2 6" id="KW-0963">Cytoplasm</keyword>
<dbReference type="Pfam" id="PF06325">
    <property type="entry name" value="PrmA"/>
    <property type="match status" value="1"/>
</dbReference>
<feature type="binding site" evidence="6">
    <location>
        <position position="172"/>
    </location>
    <ligand>
        <name>S-adenosyl-L-methionine</name>
        <dbReference type="ChEBI" id="CHEBI:59789"/>
    </ligand>
</feature>
<comment type="subcellular location">
    <subcellularLocation>
        <location evidence="6">Cytoplasm</location>
    </subcellularLocation>
</comment>
<gene>
    <name evidence="6" type="primary">prmA</name>
    <name evidence="7" type="ORF">CFH83_04620</name>
</gene>
<dbReference type="EMBL" id="DLUI01000069">
    <property type="protein sequence ID" value="DAB38674.1"/>
    <property type="molecule type" value="Genomic_DNA"/>
</dbReference>
<feature type="binding site" evidence="6">
    <location>
        <position position="130"/>
    </location>
    <ligand>
        <name>S-adenosyl-L-methionine</name>
        <dbReference type="ChEBI" id="CHEBI:59789"/>
    </ligand>
</feature>
<feature type="binding site" evidence="6">
    <location>
        <position position="151"/>
    </location>
    <ligand>
        <name>S-adenosyl-L-methionine</name>
        <dbReference type="ChEBI" id="CHEBI:59789"/>
    </ligand>
</feature>
<feature type="binding site" evidence="6">
    <location>
        <position position="213"/>
    </location>
    <ligand>
        <name>S-adenosyl-L-methionine</name>
        <dbReference type="ChEBI" id="CHEBI:59789"/>
    </ligand>
</feature>
<comment type="catalytic activity">
    <reaction evidence="6">
        <text>L-lysyl-[protein] + 3 S-adenosyl-L-methionine = N(6),N(6),N(6)-trimethyl-L-lysyl-[protein] + 3 S-adenosyl-L-homocysteine + 3 H(+)</text>
        <dbReference type="Rhea" id="RHEA:54192"/>
        <dbReference type="Rhea" id="RHEA-COMP:9752"/>
        <dbReference type="Rhea" id="RHEA-COMP:13826"/>
        <dbReference type="ChEBI" id="CHEBI:15378"/>
        <dbReference type="ChEBI" id="CHEBI:29969"/>
        <dbReference type="ChEBI" id="CHEBI:57856"/>
        <dbReference type="ChEBI" id="CHEBI:59789"/>
        <dbReference type="ChEBI" id="CHEBI:61961"/>
    </reaction>
</comment>
<dbReference type="InterPro" id="IPR004498">
    <property type="entry name" value="Ribosomal_PrmA_MeTrfase"/>
</dbReference>
<keyword evidence="3 6" id="KW-0489">Methyltransferase</keyword>
<keyword evidence="4 6" id="KW-0808">Transferase</keyword>
<dbReference type="PANTHER" id="PTHR43648">
    <property type="entry name" value="ELECTRON TRANSFER FLAVOPROTEIN BETA SUBUNIT LYSINE METHYLTRANSFERASE"/>
    <property type="match status" value="1"/>
</dbReference>
<reference evidence="7 8" key="1">
    <citation type="journal article" date="2017" name="Front. Microbiol.">
        <title>Comparative Genomic Analysis of the Class Epsilonproteobacteria and Proposed Reclassification to Epsilonbacteraeota (phyl. nov.).</title>
        <authorList>
            <person name="Waite D.W."/>
            <person name="Vanwonterghem I."/>
            <person name="Rinke C."/>
            <person name="Parks D.H."/>
            <person name="Zhang Y."/>
            <person name="Takai K."/>
            <person name="Sievert S.M."/>
            <person name="Simon J."/>
            <person name="Campbell B.J."/>
            <person name="Hanson T.E."/>
            <person name="Woyke T."/>
            <person name="Klotz M.G."/>
            <person name="Hugenholtz P."/>
        </authorList>
    </citation>
    <scope>NUCLEOTIDE SEQUENCE [LARGE SCALE GENOMIC DNA]</scope>
    <source>
        <strain evidence="7">UBA12443</strain>
    </source>
</reference>
<accession>A0A2D3WLT4</accession>
<evidence type="ECO:0000313" key="7">
    <source>
        <dbReference type="EMBL" id="DAB38674.1"/>
    </source>
</evidence>
<dbReference type="InterPro" id="IPR029063">
    <property type="entry name" value="SAM-dependent_MTases_sf"/>
</dbReference>
<comment type="similarity">
    <text evidence="1 6">Belongs to the methyltransferase superfamily. PrmA family.</text>
</comment>
<dbReference type="AlphaFoldDB" id="A0A2D3WLT4"/>
<name>A0A2D3WLT4_9BACT</name>
<dbReference type="SUPFAM" id="SSF53335">
    <property type="entry name" value="S-adenosyl-L-methionine-dependent methyltransferases"/>
    <property type="match status" value="1"/>
</dbReference>
<dbReference type="RefSeq" id="WP_294895505.1">
    <property type="nucleotide sequence ID" value="NZ_DLUI01000069.1"/>
</dbReference>
<evidence type="ECO:0000256" key="3">
    <source>
        <dbReference type="ARBA" id="ARBA00022603"/>
    </source>
</evidence>
<dbReference type="GO" id="GO:0032259">
    <property type="term" value="P:methylation"/>
    <property type="evidence" value="ECO:0007669"/>
    <property type="project" value="UniProtKB-KW"/>
</dbReference>
<dbReference type="CDD" id="cd02440">
    <property type="entry name" value="AdoMet_MTases"/>
    <property type="match status" value="1"/>
</dbReference>
<dbReference type="GO" id="GO:0005840">
    <property type="term" value="C:ribosome"/>
    <property type="evidence" value="ECO:0007669"/>
    <property type="project" value="UniProtKB-KW"/>
</dbReference>
<dbReference type="GO" id="GO:0005737">
    <property type="term" value="C:cytoplasm"/>
    <property type="evidence" value="ECO:0007669"/>
    <property type="project" value="UniProtKB-SubCell"/>
</dbReference>
<protein>
    <recommendedName>
        <fullName evidence="6">Ribosomal protein L11 methyltransferase</fullName>
        <shortName evidence="6">L11 Mtase</shortName>
        <ecNumber evidence="6">2.1.1.-</ecNumber>
    </recommendedName>
</protein>
<evidence type="ECO:0000256" key="1">
    <source>
        <dbReference type="ARBA" id="ARBA00009741"/>
    </source>
</evidence>
<keyword evidence="5 6" id="KW-0949">S-adenosyl-L-methionine</keyword>
<comment type="function">
    <text evidence="6">Methylates ribosomal protein L11.</text>
</comment>
<sequence length="278" mass="31149">MQDYYYMLVVKPSSHLELFSDFLVDVVPVGFEEIEEGFIIRSEEDLETVMWGIEQFSEALQRALGEVVDVEMTLTKEKNDDWIAQYQQGITPIEIAPFYIHPTWEAPKEGMLNIAIDPALAFGTGHHPTTASCLRGIAKYVKTGDEVMDVGCGSGILAIAAIKKGAIVDACDTDPLSVENAMVNAEQNTISYRRLWEGPINDTNEKYDVIIANIVADVLVFIASDLKKRLREGGILILSGIMDKYEDKVLRAYKSFDLTERFVENEWVTLVVTQKGNE</sequence>
<dbReference type="NCBIfam" id="NF001786">
    <property type="entry name" value="PRK00517.2-4"/>
    <property type="match status" value="1"/>
</dbReference>
<proteinExistence type="inferred from homology"/>
<evidence type="ECO:0000256" key="5">
    <source>
        <dbReference type="ARBA" id="ARBA00022691"/>
    </source>
</evidence>
<keyword evidence="7" id="KW-0687">Ribonucleoprotein</keyword>
<dbReference type="HAMAP" id="MF_00735">
    <property type="entry name" value="Methyltr_PrmA"/>
    <property type="match status" value="1"/>
</dbReference>
<evidence type="ECO:0000256" key="6">
    <source>
        <dbReference type="HAMAP-Rule" id="MF_00735"/>
    </source>
</evidence>
<dbReference type="EC" id="2.1.1.-" evidence="6"/>